<gene>
    <name evidence="3" type="ORF">B2M27_02415</name>
    <name evidence="1" type="ORF">I8531_004890</name>
    <name evidence="2" type="ORF">I8531_005857</name>
</gene>
<evidence type="ECO:0000313" key="2">
    <source>
        <dbReference type="EMBL" id="HAT3585418.1"/>
    </source>
</evidence>
<dbReference type="OrthoDB" id="8686772at2"/>
<keyword evidence="4" id="KW-1185">Reference proteome</keyword>
<accession>A0A9P3TD89</accession>
<dbReference type="EMBL" id="DACSUM010000149">
    <property type="protein sequence ID" value="HAT3585418.1"/>
    <property type="molecule type" value="Genomic_DNA"/>
</dbReference>
<evidence type="ECO:0000313" key="5">
    <source>
        <dbReference type="Proteomes" id="UP000867740"/>
    </source>
</evidence>
<name>A0A9P3TD89_KLUIN</name>
<dbReference type="Proteomes" id="UP000192521">
    <property type="component" value="Unassembled WGS sequence"/>
</dbReference>
<reference evidence="3 4" key="1">
    <citation type="submission" date="2017-02" db="EMBL/GenBank/DDBJ databases">
        <title>Draft genome sequence of a Kluyvera intermedia isolate from a patient with a pancreatic abscess.</title>
        <authorList>
            <person name="Thele R."/>
        </authorList>
    </citation>
    <scope>NUCLEOTIDE SEQUENCE [LARGE SCALE GENOMIC DNA]</scope>
    <source>
        <strain evidence="3 4">FOSA7093</strain>
    </source>
</reference>
<proteinExistence type="predicted"/>
<evidence type="ECO:0000313" key="1">
    <source>
        <dbReference type="EMBL" id="HAT3584506.1"/>
    </source>
</evidence>
<organism evidence="1 5">
    <name type="scientific">Kluyvera intermedia</name>
    <name type="common">Enterobacter intermedius</name>
    <dbReference type="NCBI Taxonomy" id="61648"/>
    <lineage>
        <taxon>Bacteria</taxon>
        <taxon>Pseudomonadati</taxon>
        <taxon>Pseudomonadota</taxon>
        <taxon>Gammaproteobacteria</taxon>
        <taxon>Enterobacterales</taxon>
        <taxon>Enterobacteriaceae</taxon>
        <taxon>Kluyvera</taxon>
    </lineage>
</organism>
<evidence type="ECO:0000313" key="3">
    <source>
        <dbReference type="EMBL" id="ORJ52065.1"/>
    </source>
</evidence>
<dbReference type="EMBL" id="DACSUM010000060">
    <property type="protein sequence ID" value="HAT3584506.1"/>
    <property type="molecule type" value="Genomic_DNA"/>
</dbReference>
<sequence length="174" mass="20614">MDGEGSQRLLQPGEIRLARSVFGNSLEYHKIWVHHDSYFPFGLQPQSAGMAPDGELYFREWYRNDFSRESHPFQHIFIHELSHIWQRNRGMYVRVNGLISGLVSYRYHLNGRPLRRYSMEQQAQIIADYFILKTYGYASWMALRARGDVTLDGDLRESRMLSEYQKTLQGFPWC</sequence>
<dbReference type="EMBL" id="MWPR01000002">
    <property type="protein sequence ID" value="ORJ52065.1"/>
    <property type="molecule type" value="Genomic_DNA"/>
</dbReference>
<reference evidence="1" key="2">
    <citation type="journal article" date="2018" name="Genome Biol.">
        <title>SKESA: strategic k-mer extension for scrupulous assemblies.</title>
        <authorList>
            <person name="Souvorov A."/>
            <person name="Agarwala R."/>
            <person name="Lipman D.J."/>
        </authorList>
    </citation>
    <scope>NUCLEOTIDE SEQUENCE</scope>
    <source>
        <strain evidence="1">CAVp300</strain>
    </source>
</reference>
<reference evidence="1" key="3">
    <citation type="submission" date="2020-10" db="EMBL/GenBank/DDBJ databases">
        <authorList>
            <consortium name="NCBI Pathogen Detection Project"/>
        </authorList>
    </citation>
    <scope>NUCLEOTIDE SEQUENCE</scope>
    <source>
        <strain evidence="1">CAVp300</strain>
    </source>
</reference>
<comment type="caution">
    <text evidence="1">The sequence shown here is derived from an EMBL/GenBank/DDBJ whole genome shotgun (WGS) entry which is preliminary data.</text>
</comment>
<protein>
    <submittedName>
        <fullName evidence="1">Type IV secretion protein Rhs</fullName>
    </submittedName>
</protein>
<dbReference type="AlphaFoldDB" id="A0A9P3TD89"/>
<dbReference type="RefSeq" id="WP_047371979.1">
    <property type="nucleotide sequence ID" value="NZ_CABMNU010000005.1"/>
</dbReference>
<evidence type="ECO:0000313" key="4">
    <source>
        <dbReference type="Proteomes" id="UP000192521"/>
    </source>
</evidence>
<dbReference type="Proteomes" id="UP000867740">
    <property type="component" value="Unassembled WGS sequence"/>
</dbReference>